<feature type="compositionally biased region" description="Low complexity" evidence="1">
    <location>
        <begin position="142"/>
        <end position="159"/>
    </location>
</feature>
<dbReference type="EMBL" id="MCFL01000011">
    <property type="protein sequence ID" value="ORZ37777.1"/>
    <property type="molecule type" value="Genomic_DNA"/>
</dbReference>
<evidence type="ECO:0000313" key="3">
    <source>
        <dbReference type="Proteomes" id="UP000193411"/>
    </source>
</evidence>
<keyword evidence="3" id="KW-1185">Reference proteome</keyword>
<organism evidence="2 3">
    <name type="scientific">Catenaria anguillulae PL171</name>
    <dbReference type="NCBI Taxonomy" id="765915"/>
    <lineage>
        <taxon>Eukaryota</taxon>
        <taxon>Fungi</taxon>
        <taxon>Fungi incertae sedis</taxon>
        <taxon>Blastocladiomycota</taxon>
        <taxon>Blastocladiomycetes</taxon>
        <taxon>Blastocladiales</taxon>
        <taxon>Catenariaceae</taxon>
        <taxon>Catenaria</taxon>
    </lineage>
</organism>
<comment type="caution">
    <text evidence="2">The sequence shown here is derived from an EMBL/GenBank/DDBJ whole genome shotgun (WGS) entry which is preliminary data.</text>
</comment>
<protein>
    <submittedName>
        <fullName evidence="2">Uncharacterized protein</fullName>
    </submittedName>
</protein>
<reference evidence="2 3" key="1">
    <citation type="submission" date="2016-07" db="EMBL/GenBank/DDBJ databases">
        <title>Pervasive Adenine N6-methylation of Active Genes in Fungi.</title>
        <authorList>
            <consortium name="DOE Joint Genome Institute"/>
            <person name="Mondo S.J."/>
            <person name="Dannebaum R.O."/>
            <person name="Kuo R.C."/>
            <person name="Labutti K."/>
            <person name="Haridas S."/>
            <person name="Kuo A."/>
            <person name="Salamov A."/>
            <person name="Ahrendt S.R."/>
            <person name="Lipzen A."/>
            <person name="Sullivan W."/>
            <person name="Andreopoulos W.B."/>
            <person name="Clum A."/>
            <person name="Lindquist E."/>
            <person name="Daum C."/>
            <person name="Ramamoorthy G.K."/>
            <person name="Gryganskyi A."/>
            <person name="Culley D."/>
            <person name="Magnuson J.K."/>
            <person name="James T.Y."/>
            <person name="O'Malley M.A."/>
            <person name="Stajich J.E."/>
            <person name="Spatafora J.W."/>
            <person name="Visel A."/>
            <person name="Grigoriev I.V."/>
        </authorList>
    </citation>
    <scope>NUCLEOTIDE SEQUENCE [LARGE SCALE GENOMIC DNA]</scope>
    <source>
        <strain evidence="2 3">PL171</strain>
    </source>
</reference>
<dbReference type="AlphaFoldDB" id="A0A1Y2HT51"/>
<gene>
    <name evidence="2" type="ORF">BCR44DRAFT_1025476</name>
</gene>
<feature type="region of interest" description="Disordered" evidence="1">
    <location>
        <begin position="120"/>
        <end position="177"/>
    </location>
</feature>
<sequence>MKTPAVACSSRGIGASVITIEAAHWNAAANAGVGHDVDGDCRRVNILVGKGAKAGSWAAASCMAIGASHCAYHTTASHESYRTRGICSKLHPMKTLKHALGQRLVKCGKALLDQRQDAIPEPARADGKSPTLASNTLDVDRGSAGLSGSTSIASSSTVGPVEASAPKHTKPSANEPIKTVTISAPQVDTDAIIHPTCQSTQDQSATNVLSKITGYIRTVKGHTAQIESAAIFLDKITGKKSPFGTGEAAVMVKDFLKRFFEGSSWSGTVYCMR</sequence>
<proteinExistence type="predicted"/>
<evidence type="ECO:0000313" key="2">
    <source>
        <dbReference type="EMBL" id="ORZ37777.1"/>
    </source>
</evidence>
<dbReference type="Proteomes" id="UP000193411">
    <property type="component" value="Unassembled WGS sequence"/>
</dbReference>
<evidence type="ECO:0000256" key="1">
    <source>
        <dbReference type="SAM" id="MobiDB-lite"/>
    </source>
</evidence>
<name>A0A1Y2HT51_9FUNG</name>
<accession>A0A1Y2HT51</accession>